<sequence length="151" mass="15832">MYVSTSFGFTYTFGLMDWVGRADSKTPSAVALALLIMAVTLATRAVVTHSAREPIAAFVYGVGGALCLAGCIWMMVEAWNRWLTGLGQSGIHLGGISGAAAGTVLALLPIIIVTGIMRYVGRRLSGAKPVSHHAITPAAASRRPGPYQTNQ</sequence>
<proteinExistence type="predicted"/>
<comment type="caution">
    <text evidence="2">The sequence shown here is derived from an EMBL/GenBank/DDBJ whole genome shotgun (WGS) entry which is preliminary data.</text>
</comment>
<name>A0ABU0PL40_9MICC</name>
<feature type="transmembrane region" description="Helical" evidence="1">
    <location>
        <begin position="54"/>
        <end position="76"/>
    </location>
</feature>
<evidence type="ECO:0000313" key="3">
    <source>
        <dbReference type="Proteomes" id="UP001236806"/>
    </source>
</evidence>
<feature type="transmembrane region" description="Helical" evidence="1">
    <location>
        <begin position="28"/>
        <end position="47"/>
    </location>
</feature>
<dbReference type="Proteomes" id="UP001236806">
    <property type="component" value="Unassembled WGS sequence"/>
</dbReference>
<reference evidence="2 3" key="1">
    <citation type="submission" date="2023-07" db="EMBL/GenBank/DDBJ databases">
        <title>Comparative genomics of wheat-associated soil bacteria to identify genetic determinants of phenazine resistance.</title>
        <authorList>
            <person name="Mouncey N."/>
        </authorList>
    </citation>
    <scope>NUCLEOTIDE SEQUENCE [LARGE SCALE GENOMIC DNA]</scope>
    <source>
        <strain evidence="2 3">W1I3</strain>
    </source>
</reference>
<evidence type="ECO:0000313" key="2">
    <source>
        <dbReference type="EMBL" id="MDQ0674682.1"/>
    </source>
</evidence>
<keyword evidence="1" id="KW-0812">Transmembrane</keyword>
<dbReference type="EMBL" id="JAUSXB010000001">
    <property type="protein sequence ID" value="MDQ0674682.1"/>
    <property type="molecule type" value="Genomic_DNA"/>
</dbReference>
<keyword evidence="3" id="KW-1185">Reference proteome</keyword>
<accession>A0ABU0PL40</accession>
<keyword evidence="1" id="KW-0472">Membrane</keyword>
<organism evidence="2 3">
    <name type="scientific">Pseudarthrobacter siccitolerans</name>
    <dbReference type="NCBI Taxonomy" id="861266"/>
    <lineage>
        <taxon>Bacteria</taxon>
        <taxon>Bacillati</taxon>
        <taxon>Actinomycetota</taxon>
        <taxon>Actinomycetes</taxon>
        <taxon>Micrococcales</taxon>
        <taxon>Micrococcaceae</taxon>
        <taxon>Pseudarthrobacter</taxon>
    </lineage>
</organism>
<gene>
    <name evidence="2" type="ORF">QFZ36_002243</name>
</gene>
<feature type="transmembrane region" description="Helical" evidence="1">
    <location>
        <begin position="96"/>
        <end position="120"/>
    </location>
</feature>
<evidence type="ECO:0000256" key="1">
    <source>
        <dbReference type="SAM" id="Phobius"/>
    </source>
</evidence>
<protein>
    <submittedName>
        <fullName evidence="2">Uncharacterized protein</fullName>
    </submittedName>
</protein>
<keyword evidence="1" id="KW-1133">Transmembrane helix</keyword>